<proteinExistence type="predicted"/>
<dbReference type="Proteomes" id="UP000597762">
    <property type="component" value="Unassembled WGS sequence"/>
</dbReference>
<feature type="transmembrane region" description="Helical" evidence="1">
    <location>
        <begin position="29"/>
        <end position="50"/>
    </location>
</feature>
<gene>
    <name evidence="2" type="ORF">SPHA_66631</name>
</gene>
<accession>A0A812E6L3</accession>
<protein>
    <submittedName>
        <fullName evidence="2">Uncharacterized protein</fullName>
    </submittedName>
</protein>
<keyword evidence="3" id="KW-1185">Reference proteome</keyword>
<keyword evidence="1" id="KW-0812">Transmembrane</keyword>
<keyword evidence="1" id="KW-0472">Membrane</keyword>
<name>A0A812E6L3_ACAPH</name>
<feature type="transmembrane region" description="Helical" evidence="1">
    <location>
        <begin position="98"/>
        <end position="120"/>
    </location>
</feature>
<dbReference type="AlphaFoldDB" id="A0A812E6L3"/>
<keyword evidence="1" id="KW-1133">Transmembrane helix</keyword>
<dbReference type="EMBL" id="CAHIKZ030004810">
    <property type="protein sequence ID" value="CAE1315781.1"/>
    <property type="molecule type" value="Genomic_DNA"/>
</dbReference>
<comment type="caution">
    <text evidence="2">The sequence shown here is derived from an EMBL/GenBank/DDBJ whole genome shotgun (WGS) entry which is preliminary data.</text>
</comment>
<sequence length="164" mass="18854">MKYFWTSSGRDLVICFQHGVLTATHKQGINLYSCCCTYLLISLPSLYLSLPHSLPLSLSLSLSLSLFLSLIHSSFFSPDTDSFSFSQLSSSHLRTYNFLLSRMFLCFITEVFFAFSVSLLSRFLLFSCFFLSFYYSLCPFLRLFFFLTFSFQTLSFIASVKKSS</sequence>
<organism evidence="2 3">
    <name type="scientific">Acanthosepion pharaonis</name>
    <name type="common">Pharaoh cuttlefish</name>
    <name type="synonym">Sepia pharaonis</name>
    <dbReference type="NCBI Taxonomy" id="158019"/>
    <lineage>
        <taxon>Eukaryota</taxon>
        <taxon>Metazoa</taxon>
        <taxon>Spiralia</taxon>
        <taxon>Lophotrochozoa</taxon>
        <taxon>Mollusca</taxon>
        <taxon>Cephalopoda</taxon>
        <taxon>Coleoidea</taxon>
        <taxon>Decapodiformes</taxon>
        <taxon>Sepiida</taxon>
        <taxon>Sepiina</taxon>
        <taxon>Sepiidae</taxon>
        <taxon>Acanthosepion</taxon>
    </lineage>
</organism>
<feature type="transmembrane region" description="Helical" evidence="1">
    <location>
        <begin position="140"/>
        <end position="160"/>
    </location>
</feature>
<reference evidence="2" key="1">
    <citation type="submission" date="2021-01" db="EMBL/GenBank/DDBJ databases">
        <authorList>
            <person name="Li R."/>
            <person name="Bekaert M."/>
        </authorList>
    </citation>
    <scope>NUCLEOTIDE SEQUENCE</scope>
    <source>
        <strain evidence="2">Farmed</strain>
    </source>
</reference>
<feature type="transmembrane region" description="Helical" evidence="1">
    <location>
        <begin position="56"/>
        <end position="77"/>
    </location>
</feature>
<evidence type="ECO:0000313" key="2">
    <source>
        <dbReference type="EMBL" id="CAE1315781.1"/>
    </source>
</evidence>
<evidence type="ECO:0000313" key="3">
    <source>
        <dbReference type="Proteomes" id="UP000597762"/>
    </source>
</evidence>
<evidence type="ECO:0000256" key="1">
    <source>
        <dbReference type="SAM" id="Phobius"/>
    </source>
</evidence>